<dbReference type="PROSITE" id="PS50110">
    <property type="entry name" value="RESPONSE_REGULATORY"/>
    <property type="match status" value="1"/>
</dbReference>
<gene>
    <name evidence="3" type="ORF">DDZ18_04270</name>
</gene>
<feature type="modified residue" description="4-aspartylphosphate" evidence="1">
    <location>
        <position position="188"/>
    </location>
</feature>
<dbReference type="SMART" id="SM00448">
    <property type="entry name" value="REC"/>
    <property type="match status" value="1"/>
</dbReference>
<organism evidence="3 4">
    <name type="scientific">Marinicauda salina</name>
    <dbReference type="NCBI Taxonomy" id="2135793"/>
    <lineage>
        <taxon>Bacteria</taxon>
        <taxon>Pseudomonadati</taxon>
        <taxon>Pseudomonadota</taxon>
        <taxon>Alphaproteobacteria</taxon>
        <taxon>Maricaulales</taxon>
        <taxon>Maricaulaceae</taxon>
        <taxon>Marinicauda</taxon>
    </lineage>
</organism>
<dbReference type="Gene3D" id="3.40.50.2300">
    <property type="match status" value="1"/>
</dbReference>
<dbReference type="InterPro" id="IPR011006">
    <property type="entry name" value="CheY-like_superfamily"/>
</dbReference>
<dbReference type="Proteomes" id="UP000245168">
    <property type="component" value="Unassembled WGS sequence"/>
</dbReference>
<protein>
    <submittedName>
        <fullName evidence="3">Response regulator</fullName>
    </submittedName>
</protein>
<dbReference type="AlphaFoldDB" id="A0A2U2BXR2"/>
<feature type="domain" description="Response regulatory" evidence="2">
    <location>
        <begin position="138"/>
        <end position="251"/>
    </location>
</feature>
<dbReference type="CDD" id="cd17540">
    <property type="entry name" value="REC_PhyR"/>
    <property type="match status" value="1"/>
</dbReference>
<evidence type="ECO:0000256" key="1">
    <source>
        <dbReference type="PROSITE-ProRule" id="PRU00169"/>
    </source>
</evidence>
<dbReference type="InterPro" id="IPR014605">
    <property type="entry name" value="Sig_resp-reg_PhyR"/>
</dbReference>
<dbReference type="Pfam" id="PF00072">
    <property type="entry name" value="Response_reg"/>
    <property type="match status" value="1"/>
</dbReference>
<dbReference type="RefSeq" id="WP_109252087.1">
    <property type="nucleotide sequence ID" value="NZ_QEXV01000001.1"/>
</dbReference>
<proteinExistence type="predicted"/>
<dbReference type="Gene3D" id="1.10.10.10">
    <property type="entry name" value="Winged helix-like DNA-binding domain superfamily/Winged helix DNA-binding domain"/>
    <property type="match status" value="1"/>
</dbReference>
<dbReference type="GO" id="GO:0000160">
    <property type="term" value="P:phosphorelay signal transduction system"/>
    <property type="evidence" value="ECO:0007669"/>
    <property type="project" value="InterPro"/>
</dbReference>
<dbReference type="InterPro" id="IPR053867">
    <property type="entry name" value="PhyR_sigma4"/>
</dbReference>
<dbReference type="InterPro" id="IPR013324">
    <property type="entry name" value="RNA_pol_sigma_r3/r4-like"/>
</dbReference>
<dbReference type="PIRSF" id="PIRSF036400">
    <property type="entry name" value="RR_Ctr_UCP036400"/>
    <property type="match status" value="1"/>
</dbReference>
<dbReference type="InterPro" id="IPR036388">
    <property type="entry name" value="WH-like_DNA-bd_sf"/>
</dbReference>
<dbReference type="InterPro" id="IPR053866">
    <property type="entry name" value="PhyR_sigma2"/>
</dbReference>
<dbReference type="Pfam" id="PF22233">
    <property type="entry name" value="PhyR_sigma-like"/>
    <property type="match status" value="1"/>
</dbReference>
<dbReference type="SUPFAM" id="SSF88659">
    <property type="entry name" value="Sigma3 and sigma4 domains of RNA polymerase sigma factors"/>
    <property type="match status" value="1"/>
</dbReference>
<evidence type="ECO:0000313" key="3">
    <source>
        <dbReference type="EMBL" id="PWE18813.1"/>
    </source>
</evidence>
<dbReference type="OrthoDB" id="9786101at2"/>
<name>A0A2U2BXR2_9PROT</name>
<accession>A0A2U2BXR2</accession>
<reference evidence="4" key="1">
    <citation type="submission" date="2018-05" db="EMBL/GenBank/DDBJ databases">
        <authorList>
            <person name="Liu B.-T."/>
        </authorList>
    </citation>
    <scope>NUCLEOTIDE SEQUENCE [LARGE SCALE GENOMIC DNA]</scope>
    <source>
        <strain evidence="4">WD6-1</strain>
    </source>
</reference>
<dbReference type="EMBL" id="QEXV01000001">
    <property type="protein sequence ID" value="PWE18813.1"/>
    <property type="molecule type" value="Genomic_DNA"/>
</dbReference>
<dbReference type="SUPFAM" id="SSF52172">
    <property type="entry name" value="CheY-like"/>
    <property type="match status" value="1"/>
</dbReference>
<evidence type="ECO:0000259" key="2">
    <source>
        <dbReference type="PROSITE" id="PS50110"/>
    </source>
</evidence>
<dbReference type="InterPro" id="IPR001789">
    <property type="entry name" value="Sig_transdc_resp-reg_receiver"/>
</dbReference>
<keyword evidence="1" id="KW-0597">Phosphoprotein</keyword>
<keyword evidence="4" id="KW-1185">Reference proteome</keyword>
<dbReference type="Pfam" id="PF22029">
    <property type="entry name" value="PhyR_sigma2"/>
    <property type="match status" value="1"/>
</dbReference>
<dbReference type="NCBIfam" id="NF006623">
    <property type="entry name" value="PRK09191.1"/>
    <property type="match status" value="1"/>
</dbReference>
<comment type="caution">
    <text evidence="3">The sequence shown here is derived from an EMBL/GenBank/DDBJ whole genome shotgun (WGS) entry which is preliminary data.</text>
</comment>
<sequence length="271" mass="28902">MSLIDEFSTHLPFLRRYARALTGDQAAGDAHVRAALEAAASDEIGWDASAPPRVALYQIFHALWASGSANLEPAAPPADGPDARLQNVGPRSREALLLTAMEGFTVEEAARILDLDEEATRALIARAHEEIESDLKTEVLVIEDEPIIAADLENIVGDLGHDVVAIARTRDEAVSAARDLEPGLVLADIQLADDSSGIDAANAILEEMSVPVIFITAFPERLLTGDRPEPAFLITKPFLPDAVKAAVAQALFFDDSSRPPGEDGQAADARV</sequence>
<dbReference type="Gene3D" id="1.10.1740.10">
    <property type="match status" value="1"/>
</dbReference>
<evidence type="ECO:0000313" key="4">
    <source>
        <dbReference type="Proteomes" id="UP000245168"/>
    </source>
</evidence>